<sequence>MESVLSSILLISGRPAANYAGPTPVFMVVFTIIAVALLVVGAYLSQRRRQWLQHSALTQGKIVEMTKRYARDDNAGRFPIYFPIVSFNVGEKEFRTEAEKGMSSSVQIGQPIEVRYNPENPYESALGTKNIPVPKPTIFFILGLVMMLSSIFLMQY</sequence>
<organism evidence="3 4">
    <name type="scientific">Pseudarcicella hirudinis</name>
    <dbReference type="NCBI Taxonomy" id="1079859"/>
    <lineage>
        <taxon>Bacteria</taxon>
        <taxon>Pseudomonadati</taxon>
        <taxon>Bacteroidota</taxon>
        <taxon>Cytophagia</taxon>
        <taxon>Cytophagales</taxon>
        <taxon>Flectobacillaceae</taxon>
        <taxon>Pseudarcicella</taxon>
    </lineage>
</organism>
<protein>
    <recommendedName>
        <fullName evidence="2">DUF3592 domain-containing protein</fullName>
    </recommendedName>
</protein>
<name>A0A1I5YKH8_9BACT</name>
<keyword evidence="1" id="KW-0472">Membrane</keyword>
<dbReference type="AlphaFoldDB" id="A0A1I5YKH8"/>
<dbReference type="RefSeq" id="WP_092019531.1">
    <property type="nucleotide sequence ID" value="NZ_FOXH01000019.1"/>
</dbReference>
<feature type="domain" description="DUF3592" evidence="2">
    <location>
        <begin position="58"/>
        <end position="128"/>
    </location>
</feature>
<dbReference type="Proteomes" id="UP000199306">
    <property type="component" value="Unassembled WGS sequence"/>
</dbReference>
<proteinExistence type="predicted"/>
<dbReference type="OrthoDB" id="957222at2"/>
<feature type="transmembrane region" description="Helical" evidence="1">
    <location>
        <begin position="26"/>
        <end position="44"/>
    </location>
</feature>
<keyword evidence="4" id="KW-1185">Reference proteome</keyword>
<feature type="transmembrane region" description="Helical" evidence="1">
    <location>
        <begin position="137"/>
        <end position="154"/>
    </location>
</feature>
<dbReference type="Pfam" id="PF12158">
    <property type="entry name" value="DUF3592"/>
    <property type="match status" value="1"/>
</dbReference>
<dbReference type="EMBL" id="FOXH01000019">
    <property type="protein sequence ID" value="SFQ44387.1"/>
    <property type="molecule type" value="Genomic_DNA"/>
</dbReference>
<dbReference type="InterPro" id="IPR021994">
    <property type="entry name" value="DUF3592"/>
</dbReference>
<evidence type="ECO:0000313" key="4">
    <source>
        <dbReference type="Proteomes" id="UP000199306"/>
    </source>
</evidence>
<keyword evidence="1" id="KW-0812">Transmembrane</keyword>
<accession>A0A1I5YKH8</accession>
<evidence type="ECO:0000313" key="3">
    <source>
        <dbReference type="EMBL" id="SFQ44387.1"/>
    </source>
</evidence>
<gene>
    <name evidence="3" type="ORF">SAMN04515674_11948</name>
</gene>
<evidence type="ECO:0000256" key="1">
    <source>
        <dbReference type="SAM" id="Phobius"/>
    </source>
</evidence>
<reference evidence="3 4" key="1">
    <citation type="submission" date="2016-10" db="EMBL/GenBank/DDBJ databases">
        <authorList>
            <person name="de Groot N.N."/>
        </authorList>
    </citation>
    <scope>NUCLEOTIDE SEQUENCE [LARGE SCALE GENOMIC DNA]</scope>
    <source>
        <strain evidence="4">E92,LMG 26720,CCM 7988</strain>
    </source>
</reference>
<keyword evidence="1" id="KW-1133">Transmembrane helix</keyword>
<evidence type="ECO:0000259" key="2">
    <source>
        <dbReference type="Pfam" id="PF12158"/>
    </source>
</evidence>